<dbReference type="STRING" id="3775.A0A1Q3BAC5"/>
<dbReference type="AlphaFoldDB" id="A0A1Q3BAC5"/>
<feature type="domain" description="F-box" evidence="2">
    <location>
        <begin position="10"/>
        <end position="49"/>
    </location>
</feature>
<accession>A0A1Q3BAC5</accession>
<dbReference type="Pfam" id="PF03478">
    <property type="entry name" value="Beta-prop_KIB1-4"/>
    <property type="match status" value="1"/>
</dbReference>
<evidence type="ECO:0000259" key="2">
    <source>
        <dbReference type="SMART" id="SM00256"/>
    </source>
</evidence>
<dbReference type="SMART" id="SM00256">
    <property type="entry name" value="FBOX"/>
    <property type="match status" value="1"/>
</dbReference>
<reference evidence="4" key="1">
    <citation type="submission" date="2016-04" db="EMBL/GenBank/DDBJ databases">
        <title>Cephalotus genome sequencing.</title>
        <authorList>
            <person name="Fukushima K."/>
            <person name="Hasebe M."/>
            <person name="Fang X."/>
        </authorList>
    </citation>
    <scope>NUCLEOTIDE SEQUENCE [LARGE SCALE GENOMIC DNA]</scope>
    <source>
        <strain evidence="4">cv. St1</strain>
    </source>
</reference>
<protein>
    <submittedName>
        <fullName evidence="3">F-box domain-containing protein/DUF295 domain-containing protein</fullName>
    </submittedName>
</protein>
<dbReference type="InParanoid" id="A0A1Q3BAC5"/>
<dbReference type="Proteomes" id="UP000187406">
    <property type="component" value="Unassembled WGS sequence"/>
</dbReference>
<organism evidence="3 4">
    <name type="scientific">Cephalotus follicularis</name>
    <name type="common">Albany pitcher plant</name>
    <dbReference type="NCBI Taxonomy" id="3775"/>
    <lineage>
        <taxon>Eukaryota</taxon>
        <taxon>Viridiplantae</taxon>
        <taxon>Streptophyta</taxon>
        <taxon>Embryophyta</taxon>
        <taxon>Tracheophyta</taxon>
        <taxon>Spermatophyta</taxon>
        <taxon>Magnoliopsida</taxon>
        <taxon>eudicotyledons</taxon>
        <taxon>Gunneridae</taxon>
        <taxon>Pentapetalae</taxon>
        <taxon>rosids</taxon>
        <taxon>fabids</taxon>
        <taxon>Oxalidales</taxon>
        <taxon>Cephalotaceae</taxon>
        <taxon>Cephalotus</taxon>
    </lineage>
</organism>
<evidence type="ECO:0000313" key="4">
    <source>
        <dbReference type="Proteomes" id="UP000187406"/>
    </source>
</evidence>
<gene>
    <name evidence="3" type="ORF">CFOL_v3_08370</name>
</gene>
<proteinExistence type="predicted"/>
<dbReference type="SUPFAM" id="SSF81383">
    <property type="entry name" value="F-box domain"/>
    <property type="match status" value="1"/>
</dbReference>
<dbReference type="CDD" id="cd09917">
    <property type="entry name" value="F-box_SF"/>
    <property type="match status" value="1"/>
</dbReference>
<dbReference type="InterPro" id="IPR036047">
    <property type="entry name" value="F-box-like_dom_sf"/>
</dbReference>
<dbReference type="OrthoDB" id="642536at2759"/>
<dbReference type="Pfam" id="PF00646">
    <property type="entry name" value="F-box"/>
    <property type="match status" value="1"/>
</dbReference>
<feature type="chain" id="PRO_5012523984" evidence="1">
    <location>
        <begin position="26"/>
        <end position="348"/>
    </location>
</feature>
<dbReference type="InterPro" id="IPR001810">
    <property type="entry name" value="F-box_dom"/>
</dbReference>
<comment type="caution">
    <text evidence="3">The sequence shown here is derived from an EMBL/GenBank/DDBJ whole genome shotgun (WGS) entry which is preliminary data.</text>
</comment>
<dbReference type="PANTHER" id="PTHR33110:SF71">
    <property type="entry name" value="F-BOX_KELCH-REPEAT PROTEIN"/>
    <property type="match status" value="1"/>
</dbReference>
<dbReference type="InterPro" id="IPR005174">
    <property type="entry name" value="KIB1-4_b-propeller"/>
</dbReference>
<dbReference type="Gene3D" id="1.20.1280.50">
    <property type="match status" value="1"/>
</dbReference>
<dbReference type="FunCoup" id="A0A1Q3BAC5">
    <property type="interactions" value="110"/>
</dbReference>
<keyword evidence="1" id="KW-0732">Signal</keyword>
<evidence type="ECO:0000256" key="1">
    <source>
        <dbReference type="SAM" id="SignalP"/>
    </source>
</evidence>
<evidence type="ECO:0000313" key="3">
    <source>
        <dbReference type="EMBL" id="GAV64855.1"/>
    </source>
</evidence>
<feature type="signal peptide" evidence="1">
    <location>
        <begin position="1"/>
        <end position="25"/>
    </location>
</feature>
<dbReference type="EMBL" id="BDDD01000372">
    <property type="protein sequence ID" value="GAV64855.1"/>
    <property type="molecule type" value="Genomic_DNA"/>
</dbReference>
<keyword evidence="4" id="KW-1185">Reference proteome</keyword>
<dbReference type="PANTHER" id="PTHR33110">
    <property type="entry name" value="F-BOX/KELCH-REPEAT PROTEIN-RELATED"/>
    <property type="match status" value="1"/>
</dbReference>
<sequence length="348" mass="40387">METSSNWTNLPLDLLALIFKRLTFSDQVRFGCVCRLWFVIASQKPYPPAPELPWLLLRNNTWYLPERPHYEFFSLQENRIYKVNRLPEFRYTGKIRGFHEGWCLTQYRIANAYESFYLLNPFSKVKIRLADLFGVISDVTKAVIFSSNKYMIVAVLFADGNLAFCKVGDSEWYVPVPTQYRRFVDITFYKGKLYALRETKLDVIFVDEALLPQMVDTINIPQGQNYAKDEYLVECGNDLLVVKRYYKHIIGCTALFDVFKLQENQTTRWTKVENLSDQILLVLGRDSSLSVPAEMFPGLKESQIIFHVHDSDDLAVYSLEDGTIKPFFTPLPNPRLVNPMCVKPMCAS</sequence>
<name>A0A1Q3BAC5_CEPFO</name>